<dbReference type="EMBL" id="KV425588">
    <property type="protein sequence ID" value="KZT23168.1"/>
    <property type="molecule type" value="Genomic_DNA"/>
</dbReference>
<gene>
    <name evidence="2" type="ORF">NEOLEDRAFT_1137045</name>
</gene>
<sequence>MMRDLAKGIDLLKNKSRLEAAADGAPSWVISERELKEKLRKKKEARVLKEKEEPKKRWLEADREKRAELEKLLDERMAEEEKKVESDMTMMPSAVPTPPAQEEQKIKESVCMYMLSCASMPRIC</sequence>
<keyword evidence="3" id="KW-1185">Reference proteome</keyword>
<dbReference type="AlphaFoldDB" id="A0A165R1A8"/>
<reference evidence="2 3" key="1">
    <citation type="journal article" date="2016" name="Mol. Biol. Evol.">
        <title>Comparative Genomics of Early-Diverging Mushroom-Forming Fungi Provides Insights into the Origins of Lignocellulose Decay Capabilities.</title>
        <authorList>
            <person name="Nagy L.G."/>
            <person name="Riley R."/>
            <person name="Tritt A."/>
            <person name="Adam C."/>
            <person name="Daum C."/>
            <person name="Floudas D."/>
            <person name="Sun H."/>
            <person name="Yadav J.S."/>
            <person name="Pangilinan J."/>
            <person name="Larsson K.H."/>
            <person name="Matsuura K."/>
            <person name="Barry K."/>
            <person name="Labutti K."/>
            <person name="Kuo R."/>
            <person name="Ohm R.A."/>
            <person name="Bhattacharya S.S."/>
            <person name="Shirouzu T."/>
            <person name="Yoshinaga Y."/>
            <person name="Martin F.M."/>
            <person name="Grigoriev I.V."/>
            <person name="Hibbett D.S."/>
        </authorList>
    </citation>
    <scope>NUCLEOTIDE SEQUENCE [LARGE SCALE GENOMIC DNA]</scope>
    <source>
        <strain evidence="2 3">HHB14362 ss-1</strain>
    </source>
</reference>
<feature type="region of interest" description="Disordered" evidence="1">
    <location>
        <begin position="78"/>
        <end position="104"/>
    </location>
</feature>
<evidence type="ECO:0000313" key="3">
    <source>
        <dbReference type="Proteomes" id="UP000076761"/>
    </source>
</evidence>
<dbReference type="STRING" id="1314782.A0A165R1A8"/>
<proteinExistence type="predicted"/>
<accession>A0A165R1A8</accession>
<evidence type="ECO:0000313" key="2">
    <source>
        <dbReference type="EMBL" id="KZT23168.1"/>
    </source>
</evidence>
<dbReference type="Proteomes" id="UP000076761">
    <property type="component" value="Unassembled WGS sequence"/>
</dbReference>
<protein>
    <submittedName>
        <fullName evidence="2">Uncharacterized protein</fullName>
    </submittedName>
</protein>
<evidence type="ECO:0000256" key="1">
    <source>
        <dbReference type="SAM" id="MobiDB-lite"/>
    </source>
</evidence>
<organism evidence="2 3">
    <name type="scientific">Neolentinus lepideus HHB14362 ss-1</name>
    <dbReference type="NCBI Taxonomy" id="1314782"/>
    <lineage>
        <taxon>Eukaryota</taxon>
        <taxon>Fungi</taxon>
        <taxon>Dikarya</taxon>
        <taxon>Basidiomycota</taxon>
        <taxon>Agaricomycotina</taxon>
        <taxon>Agaricomycetes</taxon>
        <taxon>Gloeophyllales</taxon>
        <taxon>Gloeophyllaceae</taxon>
        <taxon>Neolentinus</taxon>
    </lineage>
</organism>
<name>A0A165R1A8_9AGAM</name>
<dbReference type="InParanoid" id="A0A165R1A8"/>